<protein>
    <submittedName>
        <fullName evidence="1">Uncharacterized protein</fullName>
    </submittedName>
</protein>
<gene>
    <name evidence="1" type="ORF">SAMN04489712_10777</name>
</gene>
<dbReference type="Proteomes" id="UP000236723">
    <property type="component" value="Unassembled WGS sequence"/>
</dbReference>
<evidence type="ECO:0000313" key="1">
    <source>
        <dbReference type="EMBL" id="SEG59562.1"/>
    </source>
</evidence>
<dbReference type="EMBL" id="FNVO01000007">
    <property type="protein sequence ID" value="SEG59562.1"/>
    <property type="molecule type" value="Genomic_DNA"/>
</dbReference>
<reference evidence="2" key="1">
    <citation type="submission" date="2016-10" db="EMBL/GenBank/DDBJ databases">
        <authorList>
            <person name="Varghese N."/>
            <person name="Submissions S."/>
        </authorList>
    </citation>
    <scope>NUCLEOTIDE SEQUENCE [LARGE SCALE GENOMIC DNA]</scope>
    <source>
        <strain evidence="2">DSM 43163</strain>
    </source>
</reference>
<proteinExistence type="predicted"/>
<organism evidence="1 2">
    <name type="scientific">Thermomonospora echinospora</name>
    <dbReference type="NCBI Taxonomy" id="1992"/>
    <lineage>
        <taxon>Bacteria</taxon>
        <taxon>Bacillati</taxon>
        <taxon>Actinomycetota</taxon>
        <taxon>Actinomycetes</taxon>
        <taxon>Streptosporangiales</taxon>
        <taxon>Thermomonosporaceae</taxon>
        <taxon>Thermomonospora</taxon>
    </lineage>
</organism>
<evidence type="ECO:0000313" key="2">
    <source>
        <dbReference type="Proteomes" id="UP000236723"/>
    </source>
</evidence>
<keyword evidence="2" id="KW-1185">Reference proteome</keyword>
<name>A0A1H6BFZ2_9ACTN</name>
<sequence>MGTVGRMLPSFTRNRLPASVREALDLVRGERPLAFAPTRGGSYVVATGVALHLPTGDGGFVRLPWERIDRATWDKGRLSVHETSGGPAHHVGLPDPGSVPETIRERVTSTIVVNHPAALPGGGKVRITGRRSPATGELRWSFVFEAGLDPDDPGLRAQAEQLLENLRRQTGL</sequence>
<accession>A0A1H6BFZ2</accession>
<dbReference type="AlphaFoldDB" id="A0A1H6BFZ2"/>